<feature type="compositionally biased region" description="Low complexity" evidence="1">
    <location>
        <begin position="299"/>
        <end position="312"/>
    </location>
</feature>
<dbReference type="EMBL" id="QWKP01000211">
    <property type="protein sequence ID" value="RHA38730.1"/>
    <property type="molecule type" value="Genomic_DNA"/>
</dbReference>
<evidence type="ECO:0008006" key="4">
    <source>
        <dbReference type="Google" id="ProtNLM"/>
    </source>
</evidence>
<name>A0A413RJH4_9CELL</name>
<feature type="region of interest" description="Disordered" evidence="1">
    <location>
        <begin position="513"/>
        <end position="539"/>
    </location>
</feature>
<sequence>MGLFTRKRDTAIAEASSRAYAAEASVEILQEGMADLELMLEDQGWERLVGGADREFSRAGLTRAAKVARVLAIQHPLIKRGLALRHSYVWGQGVEIAARADGNNGAQDVNAVITAFMDDPGNKAALTGAQAREELERALGTDGNVCLACFTNPRTGFVQVRSILFDEITDVICNPDDRDDPWFYRRQWVQETIDPATAYRTTTQMVAYYPAVGYRPRSRYKTIDGHPVVWDAPMIHGSVNRLDGWKFGIGDAYAAITWARLYRDFLIDWATLVKALSQFAWRGSRKGSKAQRAREALTRRPTTPAPAANPNNVGATVLLDEGQNLEAIPKSGATIDSESGRPLAAMVAAALGVPVTMLLADPGTTGNRATAETLDRPTSMEMNGRRSFWTSLLDRVHEHVIREAVRAPQGPLKGSLPRDPVTGRESLVLAQDTDATVEITWPAIDDVDMDTLVKAIVAADGTGKLPPEETVKLLLRALGVKDIDELLEEFFDDDGHWVDPLASAGQAAVDAFRRGQDPAALVGAGGEDDPEPPPEDNEA</sequence>
<reference evidence="2 3" key="1">
    <citation type="submission" date="2018-08" db="EMBL/GenBank/DDBJ databases">
        <title>Cellulomonas rhizosphaerae sp. nov., a novel actinomycete isolated from soil.</title>
        <authorList>
            <person name="Tian Y."/>
        </authorList>
    </citation>
    <scope>NUCLEOTIDE SEQUENCE [LARGE SCALE GENOMIC DNA]</scope>
    <source>
        <strain evidence="2 3">NEAU-TCZ24</strain>
    </source>
</reference>
<keyword evidence="3" id="KW-1185">Reference proteome</keyword>
<dbReference type="RefSeq" id="WP_118767923.1">
    <property type="nucleotide sequence ID" value="NZ_QWKP01000211.1"/>
</dbReference>
<gene>
    <name evidence="2" type="ORF">D1825_13430</name>
</gene>
<proteinExistence type="predicted"/>
<feature type="region of interest" description="Disordered" evidence="1">
    <location>
        <begin position="290"/>
        <end position="312"/>
    </location>
</feature>
<evidence type="ECO:0000313" key="2">
    <source>
        <dbReference type="EMBL" id="RHA38730.1"/>
    </source>
</evidence>
<dbReference type="AlphaFoldDB" id="A0A413RJH4"/>
<accession>A0A413RJH4</accession>
<organism evidence="2 3">
    <name type="scientific">Cellulomonas rhizosphaerae</name>
    <dbReference type="NCBI Taxonomy" id="2293719"/>
    <lineage>
        <taxon>Bacteria</taxon>
        <taxon>Bacillati</taxon>
        <taxon>Actinomycetota</taxon>
        <taxon>Actinomycetes</taxon>
        <taxon>Micrococcales</taxon>
        <taxon>Cellulomonadaceae</taxon>
        <taxon>Cellulomonas</taxon>
    </lineage>
</organism>
<evidence type="ECO:0000256" key="1">
    <source>
        <dbReference type="SAM" id="MobiDB-lite"/>
    </source>
</evidence>
<feature type="compositionally biased region" description="Acidic residues" evidence="1">
    <location>
        <begin position="526"/>
        <end position="539"/>
    </location>
</feature>
<evidence type="ECO:0000313" key="3">
    <source>
        <dbReference type="Proteomes" id="UP000283374"/>
    </source>
</evidence>
<dbReference type="OrthoDB" id="5066137at2"/>
<protein>
    <recommendedName>
        <fullName evidence="4">Phage portal protein</fullName>
    </recommendedName>
</protein>
<dbReference type="Proteomes" id="UP000283374">
    <property type="component" value="Unassembled WGS sequence"/>
</dbReference>
<comment type="caution">
    <text evidence="2">The sequence shown here is derived from an EMBL/GenBank/DDBJ whole genome shotgun (WGS) entry which is preliminary data.</text>
</comment>